<feature type="compositionally biased region" description="Basic and acidic residues" evidence="1">
    <location>
        <begin position="153"/>
        <end position="168"/>
    </location>
</feature>
<feature type="domain" description="AMP-dependent synthetase/ligase" evidence="2">
    <location>
        <begin position="29"/>
        <end position="135"/>
    </location>
</feature>
<evidence type="ECO:0000256" key="1">
    <source>
        <dbReference type="SAM" id="MobiDB-lite"/>
    </source>
</evidence>
<feature type="region of interest" description="Disordered" evidence="1">
    <location>
        <begin position="135"/>
        <end position="198"/>
    </location>
</feature>
<dbReference type="Proteomes" id="UP000587002">
    <property type="component" value="Unassembled WGS sequence"/>
</dbReference>
<gene>
    <name evidence="3" type="ORF">HNR68_002971</name>
</gene>
<organism evidence="3 4">
    <name type="scientific">Saccharopolyspora hordei</name>
    <dbReference type="NCBI Taxonomy" id="1838"/>
    <lineage>
        <taxon>Bacteria</taxon>
        <taxon>Bacillati</taxon>
        <taxon>Actinomycetota</taxon>
        <taxon>Actinomycetes</taxon>
        <taxon>Pseudonocardiales</taxon>
        <taxon>Pseudonocardiaceae</taxon>
        <taxon>Saccharopolyspora</taxon>
    </lineage>
</organism>
<accession>A0A853ARU9</accession>
<name>A0A853ARU9_9PSEU</name>
<dbReference type="Pfam" id="PF00501">
    <property type="entry name" value="AMP-binding"/>
    <property type="match status" value="1"/>
</dbReference>
<dbReference type="PANTHER" id="PTHR43767">
    <property type="entry name" value="LONG-CHAIN-FATTY-ACID--COA LIGASE"/>
    <property type="match status" value="1"/>
</dbReference>
<keyword evidence="4" id="KW-1185">Reference proteome</keyword>
<dbReference type="EMBL" id="JACCFJ010000001">
    <property type="protein sequence ID" value="NYI84341.1"/>
    <property type="molecule type" value="Genomic_DNA"/>
</dbReference>
<dbReference type="InterPro" id="IPR000873">
    <property type="entry name" value="AMP-dep_synth/lig_dom"/>
</dbReference>
<comment type="caution">
    <text evidence="3">The sequence shown here is derived from an EMBL/GenBank/DDBJ whole genome shotgun (WGS) entry which is preliminary data.</text>
</comment>
<dbReference type="AlphaFoldDB" id="A0A853ARU9"/>
<dbReference type="Gene3D" id="3.40.50.980">
    <property type="match status" value="1"/>
</dbReference>
<evidence type="ECO:0000313" key="3">
    <source>
        <dbReference type="EMBL" id="NYI84341.1"/>
    </source>
</evidence>
<evidence type="ECO:0000259" key="2">
    <source>
        <dbReference type="Pfam" id="PF00501"/>
    </source>
</evidence>
<sequence length="198" mass="22124">MFTTLLTPDRIARETAAGHWRDRTITDFLDENASTAPDKTAFVDSRGRISYAELKQLVDRVALGFLELGVGPGDVVSFQIPNWIEWVVVHYAASRIGAISNPLIPNYREREVGFMVSLARSKLVVVPRAFRRVRPRRDGRTPPRRLARAGARAGDRRALVGRVHHDTVGGRPRPGGPPRPAARPQRRDAADLHLGHHR</sequence>
<protein>
    <submittedName>
        <fullName evidence="3">Non-ribosomal peptide synthetase component E (Peptide arylation enzyme)</fullName>
    </submittedName>
</protein>
<evidence type="ECO:0000313" key="4">
    <source>
        <dbReference type="Proteomes" id="UP000587002"/>
    </source>
</evidence>
<reference evidence="3 4" key="1">
    <citation type="submission" date="2020-07" db="EMBL/GenBank/DDBJ databases">
        <title>Sequencing the genomes of 1000 actinobacteria strains.</title>
        <authorList>
            <person name="Klenk H.-P."/>
        </authorList>
    </citation>
    <scope>NUCLEOTIDE SEQUENCE [LARGE SCALE GENOMIC DNA]</scope>
    <source>
        <strain evidence="3 4">DSM 44065</strain>
    </source>
</reference>
<dbReference type="PANTHER" id="PTHR43767:SF1">
    <property type="entry name" value="NONRIBOSOMAL PEPTIDE SYNTHASE PES1 (EUROFUNG)-RELATED"/>
    <property type="match status" value="1"/>
</dbReference>
<feature type="compositionally biased region" description="Basic and acidic residues" evidence="1">
    <location>
        <begin position="185"/>
        <end position="198"/>
    </location>
</feature>
<proteinExistence type="predicted"/>
<dbReference type="SUPFAM" id="SSF56801">
    <property type="entry name" value="Acetyl-CoA synthetase-like"/>
    <property type="match status" value="1"/>
</dbReference>
<dbReference type="InterPro" id="IPR050237">
    <property type="entry name" value="ATP-dep_AMP-bd_enzyme"/>
</dbReference>